<sequence>MTDSQVPRIALRHRLDARFDRPVRLSTHWLRLRPAPHCRARIEAYSLRVSPEAHFLNWVRDPFENHLGRLDFPEPVSRAEVDVEIIAALEPANPFDFLLEGEATAHPFDYPEQLRKELAPYLRPVQGGDRLAGWLAGLDRSGMATLDRLDTLIRHLAGQFQLLPMVAAAVAPPDLDTVLADGAGSARDLAWLLTAALRSLGLATRYCSGYHVALLDDDDDQARIHAWGEVYLPGAGWVGLDPSLGLFTAECHIPLATAPNPGRMQPLSGYREACNETVTEEVTVRRLLPKASSWPYADVEWQRIRAAGSAVDQCLGGQGVALAQGLRMALTRDDPGRTREWSVTAQGPDKWRLANRLLRSLRDALMPGAVLHLAQGDWYGGEPLPRWRLLCIGRSDQRSLWHRPDTQDRPPPDIAPAEELARFTRLLAGALGLPPKSWLPAWEDHLYALRAEGGESVARPSPEILRDPVARQRLAAELAGQVDSASGHVLPFAWHAREQVWETGPWATRRGRICLLPGDSSMGYRLPLNELPVAETPLRKAMPPVSPWDALPDLGELATSPQPAPRSAVTTSPGTALCAQCRDGVLYVFLPPTADAEQYQSLLHAVQTAADGIALPVMVEGYEPPQDPRLRRLVLEPETGILHVDLPPANDWEQLESWIRCVHEDAGHLGLVAGLARDSGGLDVIGQRAVWTLGGPRPADSPLLQRPGLLRSLIRYWQRHPSLSYLFAGPRVGPDSWAPRPDEGREDARYQLEIALERLPESSPNRPWIGHRVLSHLLVDPTGDPDRAEFCINALFPAGDGGNRLGQIALQSFAVAVHPQFAALQGLLLRAIVAHLVARPEHRPFVDWGTALHDRYMLPRILQDDLDSVLKELRGTGQVLDDAWFQPLVDNAFPRLGTARLHGVSLELRPALEPWPVLAEESAGGAMTRFIDPAMSRLQVELRGYTPGRHRLLCNGRPVPLQPTGVRGEAVAGVRFKVFDPPSTLYPAVPSVERLSFELMDAWRGERMGGLNYFPPVPAGWDRAETTHAAPYMPWTVAAGPPTDQAGAAPVLNRERPGGRVEPLSDAPMEQPVGEPQFDPDFPYLLDLGDTRR</sequence>
<dbReference type="Pfam" id="PF01841">
    <property type="entry name" value="Transglut_core"/>
    <property type="match status" value="1"/>
</dbReference>
<dbReference type="InterPro" id="IPR002931">
    <property type="entry name" value="Transglutaminase-like"/>
</dbReference>
<dbReference type="Pfam" id="PF08379">
    <property type="entry name" value="Bact_transglu_N"/>
    <property type="match status" value="1"/>
</dbReference>
<dbReference type="PANTHER" id="PTHR33490:SF1">
    <property type="entry name" value="SLL1233 PROTEIN"/>
    <property type="match status" value="1"/>
</dbReference>
<comment type="caution">
    <text evidence="3">The sequence shown here is derived from an EMBL/GenBank/DDBJ whole genome shotgun (WGS) entry which is preliminary data.</text>
</comment>
<dbReference type="InterPro" id="IPR013589">
    <property type="entry name" value="Bac_transglu_N"/>
</dbReference>
<proteinExistence type="predicted"/>
<evidence type="ECO:0000313" key="4">
    <source>
        <dbReference type="Proteomes" id="UP001205843"/>
    </source>
</evidence>
<keyword evidence="3" id="KW-0378">Hydrolase</keyword>
<dbReference type="GO" id="GO:0006508">
    <property type="term" value="P:proteolysis"/>
    <property type="evidence" value="ECO:0007669"/>
    <property type="project" value="UniProtKB-KW"/>
</dbReference>
<name>A0AAE3G2F1_9GAMM</name>
<keyword evidence="4" id="KW-1185">Reference proteome</keyword>
<dbReference type="PANTHER" id="PTHR33490">
    <property type="entry name" value="BLR5614 PROTEIN-RELATED"/>
    <property type="match status" value="1"/>
</dbReference>
<dbReference type="InterPro" id="IPR018667">
    <property type="entry name" value="DUF2126"/>
</dbReference>
<gene>
    <name evidence="3" type="ORF">J2T57_000573</name>
</gene>
<accession>A0AAE3G2F1</accession>
<dbReference type="Gene3D" id="3.10.620.30">
    <property type="match status" value="1"/>
</dbReference>
<evidence type="ECO:0000313" key="3">
    <source>
        <dbReference type="EMBL" id="MCP1673481.1"/>
    </source>
</evidence>
<protein>
    <submittedName>
        <fullName evidence="3">Uncharacterized protein (DUF2126 family)/transglutaminase-like putative cysteine protease</fullName>
    </submittedName>
</protein>
<feature type="domain" description="Transglutaminase-like" evidence="2">
    <location>
        <begin position="178"/>
        <end position="244"/>
    </location>
</feature>
<organism evidence="3 4">
    <name type="scientific">Natronocella acetinitrilica</name>
    <dbReference type="NCBI Taxonomy" id="414046"/>
    <lineage>
        <taxon>Bacteria</taxon>
        <taxon>Pseudomonadati</taxon>
        <taxon>Pseudomonadota</taxon>
        <taxon>Gammaproteobacteria</taxon>
        <taxon>Chromatiales</taxon>
        <taxon>Ectothiorhodospiraceae</taxon>
        <taxon>Natronocella</taxon>
    </lineage>
</organism>
<dbReference type="RefSeq" id="WP_253473897.1">
    <property type="nucleotide sequence ID" value="NZ_JALJXV010000001.1"/>
</dbReference>
<evidence type="ECO:0000256" key="1">
    <source>
        <dbReference type="SAM" id="MobiDB-lite"/>
    </source>
</evidence>
<keyword evidence="3" id="KW-0645">Protease</keyword>
<dbReference type="Proteomes" id="UP001205843">
    <property type="component" value="Unassembled WGS sequence"/>
</dbReference>
<dbReference type="SUPFAM" id="SSF54001">
    <property type="entry name" value="Cysteine proteinases"/>
    <property type="match status" value="1"/>
</dbReference>
<dbReference type="GO" id="GO:0008233">
    <property type="term" value="F:peptidase activity"/>
    <property type="evidence" value="ECO:0007669"/>
    <property type="project" value="UniProtKB-KW"/>
</dbReference>
<reference evidence="3" key="1">
    <citation type="submission" date="2022-03" db="EMBL/GenBank/DDBJ databases">
        <title>Genomic Encyclopedia of Type Strains, Phase III (KMG-III): the genomes of soil and plant-associated and newly described type strains.</title>
        <authorList>
            <person name="Whitman W."/>
        </authorList>
    </citation>
    <scope>NUCLEOTIDE SEQUENCE</scope>
    <source>
        <strain evidence="3">ANL 6-2</strain>
    </source>
</reference>
<feature type="region of interest" description="Disordered" evidence="1">
    <location>
        <begin position="1043"/>
        <end position="1093"/>
    </location>
</feature>
<dbReference type="EMBL" id="JALJXV010000001">
    <property type="protein sequence ID" value="MCP1673481.1"/>
    <property type="molecule type" value="Genomic_DNA"/>
</dbReference>
<evidence type="ECO:0000259" key="2">
    <source>
        <dbReference type="SMART" id="SM00460"/>
    </source>
</evidence>
<dbReference type="Pfam" id="PF09899">
    <property type="entry name" value="DUF2126"/>
    <property type="match status" value="1"/>
</dbReference>
<dbReference type="SMART" id="SM00460">
    <property type="entry name" value="TGc"/>
    <property type="match status" value="1"/>
</dbReference>
<dbReference type="AlphaFoldDB" id="A0AAE3G2F1"/>
<dbReference type="InterPro" id="IPR038765">
    <property type="entry name" value="Papain-like_cys_pep_sf"/>
</dbReference>